<dbReference type="GO" id="GO:0006886">
    <property type="term" value="P:intracellular protein transport"/>
    <property type="evidence" value="ECO:0007669"/>
    <property type="project" value="TreeGrafter"/>
</dbReference>
<dbReference type="GO" id="GO:0046872">
    <property type="term" value="F:metal ion binding"/>
    <property type="evidence" value="ECO:0007669"/>
    <property type="project" value="UniProtKB-KW"/>
</dbReference>
<evidence type="ECO:0000313" key="9">
    <source>
        <dbReference type="Proteomes" id="UP000515162"/>
    </source>
</evidence>
<evidence type="ECO:0000256" key="6">
    <source>
        <dbReference type="PIRSR" id="PIRSR606689-1"/>
    </source>
</evidence>
<accession>A0A6P8KBB0</accession>
<dbReference type="InterPro" id="IPR027417">
    <property type="entry name" value="P-loop_NTPase"/>
</dbReference>
<dbReference type="GO" id="GO:0034067">
    <property type="term" value="P:protein localization to Golgi apparatus"/>
    <property type="evidence" value="ECO:0007669"/>
    <property type="project" value="TreeGrafter"/>
</dbReference>
<dbReference type="Gene3D" id="3.40.50.300">
    <property type="entry name" value="P-loop containing nucleotide triphosphate hydrolases"/>
    <property type="match status" value="1"/>
</dbReference>
<name>A0A6P8KBB0_DROMA</name>
<dbReference type="AlphaFoldDB" id="A0A6P8KBB0"/>
<dbReference type="Pfam" id="PF00025">
    <property type="entry name" value="Arf"/>
    <property type="match status" value="1"/>
</dbReference>
<sequence length="186" mass="21044">MCFYGPVSFIKKILPAGSQKSCLLILGLDNAGKSTLTDRLAEIFNGDSKESNNQVSEWSFTLNNSRVQLWDINGELKNRQIWPKYYKKVKVLIFVLDSTDAVRLSEARCVLCDVLMHQELDNVPLLIVSNKKDASGSLSMSTVIDLMGLYRLTGRDWSFEECSMRTGSGVQEIVNWINEKIKNNRS</sequence>
<dbReference type="SMART" id="SM00177">
    <property type="entry name" value="ARF"/>
    <property type="match status" value="1"/>
</dbReference>
<feature type="binding site" evidence="6">
    <location>
        <begin position="27"/>
        <end position="34"/>
    </location>
    <ligand>
        <name>GTP</name>
        <dbReference type="ChEBI" id="CHEBI:37565"/>
    </ligand>
</feature>
<evidence type="ECO:0000256" key="5">
    <source>
        <dbReference type="ARBA" id="ARBA00039478"/>
    </source>
</evidence>
<evidence type="ECO:0000256" key="3">
    <source>
        <dbReference type="ARBA" id="ARBA00037377"/>
    </source>
</evidence>
<keyword evidence="2 6" id="KW-0342">GTP-binding</keyword>
<dbReference type="PANTHER" id="PTHR45909:SF1">
    <property type="entry name" value="ADP-RIBOSYLATION FACTOR-RELATED PROTEIN 1"/>
    <property type="match status" value="1"/>
</dbReference>
<keyword evidence="9" id="KW-1185">Reference proteome</keyword>
<gene>
    <name evidence="10" type="primary">LOC117144464</name>
</gene>
<dbReference type="SUPFAM" id="SSF52540">
    <property type="entry name" value="P-loop containing nucleoside triphosphate hydrolases"/>
    <property type="match status" value="1"/>
</dbReference>
<evidence type="ECO:0000256" key="4">
    <source>
        <dbReference type="ARBA" id="ARBA00038765"/>
    </source>
</evidence>
<keyword evidence="7" id="KW-0460">Magnesium</keyword>
<evidence type="ECO:0000256" key="7">
    <source>
        <dbReference type="PIRSR" id="PIRSR606689-2"/>
    </source>
</evidence>
<dbReference type="PRINTS" id="PR00328">
    <property type="entry name" value="SAR1GTPBP"/>
</dbReference>
<dbReference type="NCBIfam" id="TIGR00231">
    <property type="entry name" value="small_GTP"/>
    <property type="match status" value="1"/>
</dbReference>
<dbReference type="GO" id="GO:0003924">
    <property type="term" value="F:GTPase activity"/>
    <property type="evidence" value="ECO:0007669"/>
    <property type="project" value="InterPro"/>
</dbReference>
<dbReference type="GO" id="GO:0048731">
    <property type="term" value="P:system development"/>
    <property type="evidence" value="ECO:0007669"/>
    <property type="project" value="UniProtKB-ARBA"/>
</dbReference>
<keyword evidence="7" id="KW-0479">Metal-binding</keyword>
<dbReference type="Proteomes" id="UP000515162">
    <property type="component" value="Chromosome 3R"/>
</dbReference>
<dbReference type="GO" id="GO:0005525">
    <property type="term" value="F:GTP binding"/>
    <property type="evidence" value="ECO:0007669"/>
    <property type="project" value="UniProtKB-KW"/>
</dbReference>
<comment type="subunit">
    <text evidence="4">Interacts with SYS1.</text>
</comment>
<dbReference type="GO" id="GO:0043001">
    <property type="term" value="P:Golgi to plasma membrane protein transport"/>
    <property type="evidence" value="ECO:0007669"/>
    <property type="project" value="TreeGrafter"/>
</dbReference>
<comment type="function">
    <text evidence="3">Trans-Golgi-associated GTPase that regulates protein sorting. Controls the targeting of ARL1 and its effector to the trans-Golgi. Required for the lipidation of chylomicrons in the intestine and required for VLDL lipidation in the liver.</text>
</comment>
<keyword evidence="1 6" id="KW-0547">Nucleotide-binding</keyword>
<dbReference type="InterPro" id="IPR024156">
    <property type="entry name" value="Small_GTPase_ARF"/>
</dbReference>
<dbReference type="InterPro" id="IPR006689">
    <property type="entry name" value="Small_GTPase_ARF/SAR"/>
</dbReference>
<evidence type="ECO:0000256" key="2">
    <source>
        <dbReference type="ARBA" id="ARBA00023134"/>
    </source>
</evidence>
<feature type="binding site" evidence="6">
    <location>
        <position position="74"/>
    </location>
    <ligand>
        <name>GTP</name>
        <dbReference type="ChEBI" id="CHEBI:37565"/>
    </ligand>
</feature>
<feature type="binding site" evidence="7">
    <location>
        <position position="34"/>
    </location>
    <ligand>
        <name>Mg(2+)</name>
        <dbReference type="ChEBI" id="CHEBI:18420"/>
    </ligand>
</feature>
<evidence type="ECO:0000256" key="8">
    <source>
        <dbReference type="RuleBase" id="RU003925"/>
    </source>
</evidence>
<reference evidence="10" key="1">
    <citation type="submission" date="2025-08" db="UniProtKB">
        <authorList>
            <consortium name="RefSeq"/>
        </authorList>
    </citation>
    <scope>IDENTIFICATION</scope>
    <source>
        <strain evidence="10">Mau12</strain>
        <tissue evidence="10">Whole Body</tissue>
    </source>
</reference>
<dbReference type="CDD" id="cd00878">
    <property type="entry name" value="Arf_Arl"/>
    <property type="match status" value="1"/>
</dbReference>
<feature type="binding site" evidence="6">
    <location>
        <begin position="130"/>
        <end position="133"/>
    </location>
    <ligand>
        <name>GTP</name>
        <dbReference type="ChEBI" id="CHEBI:37565"/>
    </ligand>
</feature>
<proteinExistence type="inferred from homology"/>
<dbReference type="GeneID" id="117144464"/>
<evidence type="ECO:0000256" key="1">
    <source>
        <dbReference type="ARBA" id="ARBA00022741"/>
    </source>
</evidence>
<dbReference type="RefSeq" id="XP_033165517.1">
    <property type="nucleotide sequence ID" value="XM_033309626.1"/>
</dbReference>
<evidence type="ECO:0000313" key="10">
    <source>
        <dbReference type="RefSeq" id="XP_033165517.1"/>
    </source>
</evidence>
<dbReference type="SMART" id="SM00178">
    <property type="entry name" value="SAR"/>
    <property type="match status" value="1"/>
</dbReference>
<organism evidence="9 10">
    <name type="scientific">Drosophila mauritiana</name>
    <name type="common">Fruit fly</name>
    <dbReference type="NCBI Taxonomy" id="7226"/>
    <lineage>
        <taxon>Eukaryota</taxon>
        <taxon>Metazoa</taxon>
        <taxon>Ecdysozoa</taxon>
        <taxon>Arthropoda</taxon>
        <taxon>Hexapoda</taxon>
        <taxon>Insecta</taxon>
        <taxon>Pterygota</taxon>
        <taxon>Neoptera</taxon>
        <taxon>Endopterygota</taxon>
        <taxon>Diptera</taxon>
        <taxon>Brachycera</taxon>
        <taxon>Muscomorpha</taxon>
        <taxon>Ephydroidea</taxon>
        <taxon>Drosophilidae</taxon>
        <taxon>Drosophila</taxon>
        <taxon>Sophophora</taxon>
    </lineage>
</organism>
<comment type="similarity">
    <text evidence="8">Belongs to the small GTPase superfamily. Arf family.</text>
</comment>
<dbReference type="PANTHER" id="PTHR45909">
    <property type="entry name" value="ADP-RIBOSYLATION FACTOR-RELATED PROTEIN 1"/>
    <property type="match status" value="1"/>
</dbReference>
<dbReference type="GO" id="GO:0005794">
    <property type="term" value="C:Golgi apparatus"/>
    <property type="evidence" value="ECO:0007669"/>
    <property type="project" value="TreeGrafter"/>
</dbReference>
<protein>
    <recommendedName>
        <fullName evidence="5">ADP-ribosylation factor-related protein 1</fullName>
    </recommendedName>
</protein>
<dbReference type="InterPro" id="IPR005225">
    <property type="entry name" value="Small_GTP-bd"/>
</dbReference>
<dbReference type="PROSITE" id="PS51417">
    <property type="entry name" value="ARF"/>
    <property type="match status" value="1"/>
</dbReference>